<evidence type="ECO:0000313" key="1">
    <source>
        <dbReference type="EMBL" id="KAI4806476.1"/>
    </source>
</evidence>
<proteinExistence type="predicted"/>
<accession>A0ACB9W1D5</accession>
<reference evidence="1" key="1">
    <citation type="submission" date="2022-05" db="EMBL/GenBank/DDBJ databases">
        <title>Chromosome-level genome of Chaenocephalus aceratus.</title>
        <authorList>
            <person name="Park H."/>
        </authorList>
    </citation>
    <scope>NUCLEOTIDE SEQUENCE</scope>
    <source>
        <strain evidence="1">KU_202001</strain>
    </source>
</reference>
<protein>
    <submittedName>
        <fullName evidence="1">Uncharacterized protein</fullName>
    </submittedName>
</protein>
<name>A0ACB9W1D5_CHAAC</name>
<comment type="caution">
    <text evidence="1">The sequence shown here is derived from an EMBL/GenBank/DDBJ whole genome shotgun (WGS) entry which is preliminary data.</text>
</comment>
<keyword evidence="2" id="KW-1185">Reference proteome</keyword>
<sequence>MTMRCTRPPLTVQIHAAQRVYPTHTDVTLLAVSEAADPAQLLWIFGDSTSERTASRNVTKRYRTPGRYDVFVVLWSGRSSVSSDCVPLEVQSAVRLNRLLHPASVLQNQALRLSCRVTAGTDVSFPLELWRRILPAGTRYRAARLPQDRRVQGGVKNMGPRKLQVRRHEVIRLGVTYETEVDCDISRGLHYTWSLLDSAGRVFSLPLVNT</sequence>
<feature type="non-terminal residue" evidence="1">
    <location>
        <position position="210"/>
    </location>
</feature>
<gene>
    <name evidence="1" type="ORF">KUCAC02_017301</name>
</gene>
<organism evidence="1 2">
    <name type="scientific">Chaenocephalus aceratus</name>
    <name type="common">Blackfin icefish</name>
    <name type="synonym">Chaenichthys aceratus</name>
    <dbReference type="NCBI Taxonomy" id="36190"/>
    <lineage>
        <taxon>Eukaryota</taxon>
        <taxon>Metazoa</taxon>
        <taxon>Chordata</taxon>
        <taxon>Craniata</taxon>
        <taxon>Vertebrata</taxon>
        <taxon>Euteleostomi</taxon>
        <taxon>Actinopterygii</taxon>
        <taxon>Neopterygii</taxon>
        <taxon>Teleostei</taxon>
        <taxon>Neoteleostei</taxon>
        <taxon>Acanthomorphata</taxon>
        <taxon>Eupercaria</taxon>
        <taxon>Perciformes</taxon>
        <taxon>Notothenioidei</taxon>
        <taxon>Channichthyidae</taxon>
        <taxon>Chaenocephalus</taxon>
    </lineage>
</organism>
<evidence type="ECO:0000313" key="2">
    <source>
        <dbReference type="Proteomes" id="UP001057452"/>
    </source>
</evidence>
<dbReference type="EMBL" id="CM043804">
    <property type="protein sequence ID" value="KAI4806476.1"/>
    <property type="molecule type" value="Genomic_DNA"/>
</dbReference>
<dbReference type="Proteomes" id="UP001057452">
    <property type="component" value="Chromosome 20"/>
</dbReference>